<dbReference type="AlphaFoldDB" id="A0ABD2WE17"/>
<comment type="caution">
    <text evidence="1">The sequence shown here is derived from an EMBL/GenBank/DDBJ whole genome shotgun (WGS) entry which is preliminary data.</text>
</comment>
<reference evidence="1 2" key="1">
    <citation type="journal article" date="2024" name="bioRxiv">
        <title>A reference genome for Trichogramma kaykai: A tiny desert-dwelling parasitoid wasp with competing sex-ratio distorters.</title>
        <authorList>
            <person name="Culotta J."/>
            <person name="Lindsey A.R."/>
        </authorList>
    </citation>
    <scope>NUCLEOTIDE SEQUENCE [LARGE SCALE GENOMIC DNA]</scope>
    <source>
        <strain evidence="1 2">KSX58</strain>
    </source>
</reference>
<dbReference type="Proteomes" id="UP001627154">
    <property type="component" value="Unassembled WGS sequence"/>
</dbReference>
<proteinExistence type="predicted"/>
<protein>
    <submittedName>
        <fullName evidence="1">Uncharacterized protein</fullName>
    </submittedName>
</protein>
<accession>A0ABD2WE17</accession>
<evidence type="ECO:0000313" key="1">
    <source>
        <dbReference type="EMBL" id="KAL3391231.1"/>
    </source>
</evidence>
<evidence type="ECO:0000313" key="2">
    <source>
        <dbReference type="Proteomes" id="UP001627154"/>
    </source>
</evidence>
<name>A0ABD2WE17_9HYME</name>
<gene>
    <name evidence="1" type="ORF">TKK_013970</name>
</gene>
<organism evidence="1 2">
    <name type="scientific">Trichogramma kaykai</name>
    <dbReference type="NCBI Taxonomy" id="54128"/>
    <lineage>
        <taxon>Eukaryota</taxon>
        <taxon>Metazoa</taxon>
        <taxon>Ecdysozoa</taxon>
        <taxon>Arthropoda</taxon>
        <taxon>Hexapoda</taxon>
        <taxon>Insecta</taxon>
        <taxon>Pterygota</taxon>
        <taxon>Neoptera</taxon>
        <taxon>Endopterygota</taxon>
        <taxon>Hymenoptera</taxon>
        <taxon>Apocrita</taxon>
        <taxon>Proctotrupomorpha</taxon>
        <taxon>Chalcidoidea</taxon>
        <taxon>Trichogrammatidae</taxon>
        <taxon>Trichogramma</taxon>
    </lineage>
</organism>
<dbReference type="EMBL" id="JBJJXI010000111">
    <property type="protein sequence ID" value="KAL3391231.1"/>
    <property type="molecule type" value="Genomic_DNA"/>
</dbReference>
<keyword evidence="2" id="KW-1185">Reference proteome</keyword>
<sequence>MQHGGSTPVLWRQHSDLRSERVNYNIFFVDWSTNQARFDKHKLCIPEKAAKEKSQLMQRLGTTHFI</sequence>